<accession>A0ABW1QDK3</accession>
<dbReference type="EC" id="3.1.3.-" evidence="1"/>
<dbReference type="PANTHER" id="PTHR10000">
    <property type="entry name" value="PHOSPHOSERINE PHOSPHATASE"/>
    <property type="match status" value="1"/>
</dbReference>
<dbReference type="EMBL" id="JBHSQE010000009">
    <property type="protein sequence ID" value="MFC6147476.1"/>
    <property type="molecule type" value="Genomic_DNA"/>
</dbReference>
<dbReference type="GO" id="GO:0016787">
    <property type="term" value="F:hydrolase activity"/>
    <property type="evidence" value="ECO:0007669"/>
    <property type="project" value="UniProtKB-KW"/>
</dbReference>
<dbReference type="RefSeq" id="WP_377002082.1">
    <property type="nucleotide sequence ID" value="NZ_JBHSQE010000009.1"/>
</dbReference>
<evidence type="ECO:0000313" key="1">
    <source>
        <dbReference type="EMBL" id="MFC6147476.1"/>
    </source>
</evidence>
<dbReference type="InterPro" id="IPR036412">
    <property type="entry name" value="HAD-like_sf"/>
</dbReference>
<dbReference type="NCBIfam" id="TIGR01484">
    <property type="entry name" value="HAD-SF-IIB"/>
    <property type="match status" value="1"/>
</dbReference>
<name>A0ABW1QDK3_9CORY</name>
<dbReference type="PANTHER" id="PTHR10000:SF8">
    <property type="entry name" value="HAD SUPERFAMILY HYDROLASE-LIKE, TYPE 3"/>
    <property type="match status" value="1"/>
</dbReference>
<dbReference type="Proteomes" id="UP001596244">
    <property type="component" value="Unassembled WGS sequence"/>
</dbReference>
<organism evidence="1 2">
    <name type="scientific">Corynebacterium nasicanis</name>
    <dbReference type="NCBI Taxonomy" id="1448267"/>
    <lineage>
        <taxon>Bacteria</taxon>
        <taxon>Bacillati</taxon>
        <taxon>Actinomycetota</taxon>
        <taxon>Actinomycetes</taxon>
        <taxon>Mycobacteriales</taxon>
        <taxon>Corynebacteriaceae</taxon>
        <taxon>Corynebacterium</taxon>
    </lineage>
</organism>
<dbReference type="InterPro" id="IPR006379">
    <property type="entry name" value="HAD-SF_hydro_IIB"/>
</dbReference>
<protein>
    <submittedName>
        <fullName evidence="1">HAD family hydrolase</fullName>
        <ecNumber evidence="1">3.1.3.-</ecNumber>
    </submittedName>
</protein>
<dbReference type="Gene3D" id="3.30.1240.10">
    <property type="match status" value="1"/>
</dbReference>
<sequence length="257" mass="27913">MKKIAAFDIDGTLLFPDGIAADDIAALRAWQDAGHLAVAATGKSLSALRHALEPYDLVFDYSVVFTGAAVADRSGAYLSSRTVPTDSLRDILTPLLGDPSVAVYATTLHGPDVLLSEQPARLGGTILREWERIDISELDEHDVACIPVWVPDDQARQRQLREEILAACPDVAVHINRTFLDIVPAGVDKATGIAEVISHLGLSREEVRLYTFGDSWNDLALHAVADRSYAFGWSPDEVMDAADEVLESVAPTLRRLT</sequence>
<dbReference type="SUPFAM" id="SSF56784">
    <property type="entry name" value="HAD-like"/>
    <property type="match status" value="1"/>
</dbReference>
<keyword evidence="1" id="KW-0378">Hydrolase</keyword>
<dbReference type="InterPro" id="IPR023214">
    <property type="entry name" value="HAD_sf"/>
</dbReference>
<proteinExistence type="predicted"/>
<dbReference type="Gene3D" id="3.40.50.1000">
    <property type="entry name" value="HAD superfamily/HAD-like"/>
    <property type="match status" value="1"/>
</dbReference>
<dbReference type="Pfam" id="PF08282">
    <property type="entry name" value="Hydrolase_3"/>
    <property type="match status" value="1"/>
</dbReference>
<reference evidence="2" key="1">
    <citation type="journal article" date="2019" name="Int. J. Syst. Evol. Microbiol.">
        <title>The Global Catalogue of Microorganisms (GCM) 10K type strain sequencing project: providing services to taxonomists for standard genome sequencing and annotation.</title>
        <authorList>
            <consortium name="The Broad Institute Genomics Platform"/>
            <consortium name="The Broad Institute Genome Sequencing Center for Infectious Disease"/>
            <person name="Wu L."/>
            <person name="Ma J."/>
        </authorList>
    </citation>
    <scope>NUCLEOTIDE SEQUENCE [LARGE SCALE GENOMIC DNA]</scope>
    <source>
        <strain evidence="2">CCUG 51943</strain>
    </source>
</reference>
<gene>
    <name evidence="1" type="ORF">ACFPUZ_11755</name>
</gene>
<comment type="caution">
    <text evidence="1">The sequence shown here is derived from an EMBL/GenBank/DDBJ whole genome shotgun (WGS) entry which is preliminary data.</text>
</comment>
<keyword evidence="2" id="KW-1185">Reference proteome</keyword>
<evidence type="ECO:0000313" key="2">
    <source>
        <dbReference type="Proteomes" id="UP001596244"/>
    </source>
</evidence>